<dbReference type="PANTHER" id="PTHR34883">
    <property type="entry name" value="SERINE-RICH PROTEIN, PUTATIVE-RELATED-RELATED"/>
    <property type="match status" value="1"/>
</dbReference>
<gene>
    <name evidence="1" type="ORF">MYCIT1_LOCUS15674</name>
</gene>
<dbReference type="InterPro" id="IPR052953">
    <property type="entry name" value="Ser-rich/MCO-related"/>
</dbReference>
<dbReference type="SUPFAM" id="SSF49503">
    <property type="entry name" value="Cupredoxins"/>
    <property type="match status" value="1"/>
</dbReference>
<proteinExistence type="predicted"/>
<name>A0AAD2JZP9_9AGAR</name>
<evidence type="ECO:0000313" key="1">
    <source>
        <dbReference type="EMBL" id="CAK5270897.1"/>
    </source>
</evidence>
<comment type="caution">
    <text evidence="1">The sequence shown here is derived from an EMBL/GenBank/DDBJ whole genome shotgun (WGS) entry which is preliminary data.</text>
</comment>
<dbReference type="EMBL" id="CAVNYO010000169">
    <property type="protein sequence ID" value="CAK5270897.1"/>
    <property type="molecule type" value="Genomic_DNA"/>
</dbReference>
<organism evidence="1 2">
    <name type="scientific">Mycena citricolor</name>
    <dbReference type="NCBI Taxonomy" id="2018698"/>
    <lineage>
        <taxon>Eukaryota</taxon>
        <taxon>Fungi</taxon>
        <taxon>Dikarya</taxon>
        <taxon>Basidiomycota</taxon>
        <taxon>Agaricomycotina</taxon>
        <taxon>Agaricomycetes</taxon>
        <taxon>Agaricomycetidae</taxon>
        <taxon>Agaricales</taxon>
        <taxon>Marasmiineae</taxon>
        <taxon>Mycenaceae</taxon>
        <taxon>Mycena</taxon>
    </lineage>
</organism>
<keyword evidence="2" id="KW-1185">Reference proteome</keyword>
<dbReference type="PANTHER" id="PTHR34883:SF4">
    <property type="entry name" value="CUPREDOXIN"/>
    <property type="match status" value="1"/>
</dbReference>
<sequence length="85" mass="8776">GPDLTYGTPPSLFRAMYISAPTDLDVVQVTVGIEGSFYSPPTISAGLNDTVVFVFGGDVHTVTQSTFASPCVQLAGGFNSGFAGR</sequence>
<dbReference type="AlphaFoldDB" id="A0AAD2JZP9"/>
<reference evidence="1" key="1">
    <citation type="submission" date="2023-11" db="EMBL/GenBank/DDBJ databases">
        <authorList>
            <person name="De Vega J J."/>
            <person name="De Vega J J."/>
        </authorList>
    </citation>
    <scope>NUCLEOTIDE SEQUENCE</scope>
</reference>
<protein>
    <submittedName>
        <fullName evidence="1">Uncharacterized protein</fullName>
    </submittedName>
</protein>
<feature type="non-terminal residue" evidence="1">
    <location>
        <position position="1"/>
    </location>
</feature>
<accession>A0AAD2JZP9</accession>
<evidence type="ECO:0000313" key="2">
    <source>
        <dbReference type="Proteomes" id="UP001295794"/>
    </source>
</evidence>
<dbReference type="Proteomes" id="UP001295794">
    <property type="component" value="Unassembled WGS sequence"/>
</dbReference>
<dbReference type="InterPro" id="IPR008972">
    <property type="entry name" value="Cupredoxin"/>
</dbReference>
<feature type="non-terminal residue" evidence="1">
    <location>
        <position position="85"/>
    </location>
</feature>